<accession>A0A8K0MMB3</accession>
<evidence type="ECO:0000313" key="2">
    <source>
        <dbReference type="EMBL" id="KAF3451249.1"/>
    </source>
</evidence>
<reference evidence="2" key="1">
    <citation type="submission" date="2020-03" db="EMBL/GenBank/DDBJ databases">
        <title>A high-quality chromosome-level genome assembly of a woody plant with both climbing and erect habits, Rhamnella rubrinervis.</title>
        <authorList>
            <person name="Lu Z."/>
            <person name="Yang Y."/>
            <person name="Zhu X."/>
            <person name="Sun Y."/>
        </authorList>
    </citation>
    <scope>NUCLEOTIDE SEQUENCE</scope>
    <source>
        <strain evidence="2">BYM</strain>
        <tissue evidence="2">Leaf</tissue>
    </source>
</reference>
<sequence length="252" mass="28470">MSKYKIPWIFKWYYGKEDDLFYRSYSVKWWDKFDITRVQKAMDLEFNPAPITGNPKPALSTTSTSASSSKSKKELIEMAQKLLQQAEAQDTSDEDEGSASSYVQPKEKSKSYGHAHIGTYLMYGASTNMYVKHLVEIPLTSERGNMDSRMSAHVNFTIKLGCNGYTEGQNLEEKKALSRTQSEVSFGENQESEEGIEGVIQPKLKRQALSGTWVLVNQENTKETSKVAMANQGDDDLPICEYYAHKKVVDLA</sequence>
<dbReference type="EMBL" id="VOIH02000003">
    <property type="protein sequence ID" value="KAF3451249.1"/>
    <property type="molecule type" value="Genomic_DNA"/>
</dbReference>
<dbReference type="Proteomes" id="UP000796880">
    <property type="component" value="Unassembled WGS sequence"/>
</dbReference>
<evidence type="ECO:0000256" key="1">
    <source>
        <dbReference type="SAM" id="MobiDB-lite"/>
    </source>
</evidence>
<feature type="region of interest" description="Disordered" evidence="1">
    <location>
        <begin position="83"/>
        <end position="108"/>
    </location>
</feature>
<gene>
    <name evidence="2" type="ORF">FNV43_RR07344</name>
</gene>
<proteinExistence type="predicted"/>
<dbReference type="AlphaFoldDB" id="A0A8K0MMB3"/>
<organism evidence="2 3">
    <name type="scientific">Rhamnella rubrinervis</name>
    <dbReference type="NCBI Taxonomy" id="2594499"/>
    <lineage>
        <taxon>Eukaryota</taxon>
        <taxon>Viridiplantae</taxon>
        <taxon>Streptophyta</taxon>
        <taxon>Embryophyta</taxon>
        <taxon>Tracheophyta</taxon>
        <taxon>Spermatophyta</taxon>
        <taxon>Magnoliopsida</taxon>
        <taxon>eudicotyledons</taxon>
        <taxon>Gunneridae</taxon>
        <taxon>Pentapetalae</taxon>
        <taxon>rosids</taxon>
        <taxon>fabids</taxon>
        <taxon>Rosales</taxon>
        <taxon>Rhamnaceae</taxon>
        <taxon>rhamnoid group</taxon>
        <taxon>Rhamneae</taxon>
        <taxon>Rhamnella</taxon>
    </lineage>
</organism>
<name>A0A8K0MMB3_9ROSA</name>
<keyword evidence="3" id="KW-1185">Reference proteome</keyword>
<protein>
    <submittedName>
        <fullName evidence="2">Uncharacterized protein</fullName>
    </submittedName>
</protein>
<evidence type="ECO:0000313" key="3">
    <source>
        <dbReference type="Proteomes" id="UP000796880"/>
    </source>
</evidence>
<comment type="caution">
    <text evidence="2">The sequence shown here is derived from an EMBL/GenBank/DDBJ whole genome shotgun (WGS) entry which is preliminary data.</text>
</comment>